<protein>
    <submittedName>
        <fullName evidence="1">Uncharacterized protein</fullName>
    </submittedName>
</protein>
<dbReference type="AlphaFoldDB" id="A0A1M7JF13"/>
<sequence length="83" mass="8427">MPGTTAAQEAAHKTNVLAAESARQTAIAAAKAAYNNTPAAWPAFDAAIKAADVAHCRAILASAALNGSDGPRQTLHELTGSWT</sequence>
<dbReference type="Proteomes" id="UP000183208">
    <property type="component" value="Unassembled WGS sequence"/>
</dbReference>
<gene>
    <name evidence="1" type="ORF">SAMN05444171_7798</name>
</gene>
<evidence type="ECO:0000313" key="1">
    <source>
        <dbReference type="EMBL" id="SEE51203.1"/>
    </source>
</evidence>
<organism evidence="1 2">
    <name type="scientific">Bradyrhizobium lablabi</name>
    <dbReference type="NCBI Taxonomy" id="722472"/>
    <lineage>
        <taxon>Bacteria</taxon>
        <taxon>Pseudomonadati</taxon>
        <taxon>Pseudomonadota</taxon>
        <taxon>Alphaproteobacteria</taxon>
        <taxon>Hyphomicrobiales</taxon>
        <taxon>Nitrobacteraceae</taxon>
        <taxon>Bradyrhizobium</taxon>
    </lineage>
</organism>
<proteinExistence type="predicted"/>
<accession>A0A1M7JF13</accession>
<dbReference type="EMBL" id="FNTI01000001">
    <property type="protein sequence ID" value="SEE51203.1"/>
    <property type="molecule type" value="Genomic_DNA"/>
</dbReference>
<dbReference type="RefSeq" id="WP_074830486.1">
    <property type="nucleotide sequence ID" value="NZ_FNTI01000001.1"/>
</dbReference>
<reference evidence="1 2" key="1">
    <citation type="submission" date="2016-10" db="EMBL/GenBank/DDBJ databases">
        <authorList>
            <person name="de Groot N.N."/>
        </authorList>
    </citation>
    <scope>NUCLEOTIDE SEQUENCE [LARGE SCALE GENOMIC DNA]</scope>
    <source>
        <strain evidence="1 2">GAS522</strain>
    </source>
</reference>
<evidence type="ECO:0000313" key="2">
    <source>
        <dbReference type="Proteomes" id="UP000183208"/>
    </source>
</evidence>
<name>A0A1M7JF13_9BRAD</name>